<evidence type="ECO:0000256" key="5">
    <source>
        <dbReference type="ARBA" id="ARBA00023157"/>
    </source>
</evidence>
<keyword evidence="2" id="KW-0732">Signal</keyword>
<dbReference type="Gene3D" id="2.70.170.10">
    <property type="entry name" value="Neurotransmitter-gated ion-channel ligand-binding domain"/>
    <property type="match status" value="1"/>
</dbReference>
<dbReference type="PROSITE" id="PS50068">
    <property type="entry name" value="LDLRA_2"/>
    <property type="match status" value="1"/>
</dbReference>
<feature type="disulfide bond" evidence="7">
    <location>
        <begin position="317"/>
        <end position="332"/>
    </location>
</feature>
<feature type="region of interest" description="Disordered" evidence="9">
    <location>
        <begin position="586"/>
        <end position="615"/>
    </location>
</feature>
<dbReference type="InterPro" id="IPR006202">
    <property type="entry name" value="Neur_chan_lig-bd"/>
</dbReference>
<dbReference type="Pfam" id="PF00059">
    <property type="entry name" value="Lectin_C"/>
    <property type="match status" value="1"/>
</dbReference>
<comment type="subcellular location">
    <subcellularLocation>
        <location evidence="1">Membrane</location>
        <topology evidence="1">Multi-pass membrane protein</topology>
    </subcellularLocation>
</comment>
<dbReference type="EMBL" id="JAXCGZ010009457">
    <property type="protein sequence ID" value="KAK7077204.1"/>
    <property type="molecule type" value="Genomic_DNA"/>
</dbReference>
<dbReference type="FunFam" id="4.10.400.10:FF:000034">
    <property type="entry name" value="Low-density lipoprotein receptor-related protein 2"/>
    <property type="match status" value="1"/>
</dbReference>
<dbReference type="InterPro" id="IPR006201">
    <property type="entry name" value="Neur_channel"/>
</dbReference>
<feature type="compositionally biased region" description="Polar residues" evidence="9">
    <location>
        <begin position="588"/>
        <end position="601"/>
    </location>
</feature>
<proteinExistence type="inferred from homology"/>
<dbReference type="GO" id="GO:0016020">
    <property type="term" value="C:membrane"/>
    <property type="evidence" value="ECO:0007669"/>
    <property type="project" value="UniProtKB-SubCell"/>
</dbReference>
<feature type="disulfide bond" evidence="7">
    <location>
        <begin position="298"/>
        <end position="310"/>
    </location>
</feature>
<dbReference type="InterPro" id="IPR038050">
    <property type="entry name" value="Neuro_actylchol_rec"/>
</dbReference>
<dbReference type="Pfam" id="PF00057">
    <property type="entry name" value="Ldl_recept_a"/>
    <property type="match status" value="1"/>
</dbReference>
<dbReference type="PANTHER" id="PTHR18945">
    <property type="entry name" value="NEUROTRANSMITTER GATED ION CHANNEL"/>
    <property type="match status" value="1"/>
</dbReference>
<keyword evidence="4 8" id="KW-0472">Membrane</keyword>
<keyword evidence="8" id="KW-0813">Transport</keyword>
<keyword evidence="8" id="KW-1133">Transmembrane helix</keyword>
<dbReference type="Gene3D" id="4.10.400.10">
    <property type="entry name" value="Low-density Lipoprotein Receptor"/>
    <property type="match status" value="1"/>
</dbReference>
<dbReference type="PROSITE" id="PS50041">
    <property type="entry name" value="C_TYPE_LECTIN_2"/>
    <property type="match status" value="1"/>
</dbReference>
<reference evidence="11 12" key="1">
    <citation type="submission" date="2023-11" db="EMBL/GenBank/DDBJ databases">
        <title>Halocaridina rubra genome assembly.</title>
        <authorList>
            <person name="Smith C."/>
        </authorList>
    </citation>
    <scope>NUCLEOTIDE SEQUENCE [LARGE SCALE GENOMIC DNA]</scope>
    <source>
        <strain evidence="11">EP-1</strain>
        <tissue evidence="11">Whole</tissue>
    </source>
</reference>
<gene>
    <name evidence="11" type="ORF">SK128_002162</name>
</gene>
<dbReference type="CDD" id="cd00112">
    <property type="entry name" value="LDLa"/>
    <property type="match status" value="1"/>
</dbReference>
<organism evidence="11 12">
    <name type="scientific">Halocaridina rubra</name>
    <name type="common">Hawaiian red shrimp</name>
    <dbReference type="NCBI Taxonomy" id="373956"/>
    <lineage>
        <taxon>Eukaryota</taxon>
        <taxon>Metazoa</taxon>
        <taxon>Ecdysozoa</taxon>
        <taxon>Arthropoda</taxon>
        <taxon>Crustacea</taxon>
        <taxon>Multicrustacea</taxon>
        <taxon>Malacostraca</taxon>
        <taxon>Eumalacostraca</taxon>
        <taxon>Eucarida</taxon>
        <taxon>Decapoda</taxon>
        <taxon>Pleocyemata</taxon>
        <taxon>Caridea</taxon>
        <taxon>Atyoidea</taxon>
        <taxon>Atyidae</taxon>
        <taxon>Halocaridina</taxon>
    </lineage>
</organism>
<dbReference type="Gene3D" id="3.10.100.10">
    <property type="entry name" value="Mannose-Binding Protein A, subunit A"/>
    <property type="match status" value="1"/>
</dbReference>
<feature type="disulfide bond" evidence="7">
    <location>
        <begin position="305"/>
        <end position="323"/>
    </location>
</feature>
<dbReference type="SMART" id="SM00192">
    <property type="entry name" value="LDLa"/>
    <property type="match status" value="1"/>
</dbReference>
<evidence type="ECO:0000256" key="3">
    <source>
        <dbReference type="ARBA" id="ARBA00022737"/>
    </source>
</evidence>
<keyword evidence="8" id="KW-0406">Ion transport</keyword>
<dbReference type="AlphaFoldDB" id="A0AAN8XDB1"/>
<comment type="similarity">
    <text evidence="8">Belongs to the ligand-gated ion channel (TC 1.A.9) family.</text>
</comment>
<dbReference type="InterPro" id="IPR016186">
    <property type="entry name" value="C-type_lectin-like/link_sf"/>
</dbReference>
<evidence type="ECO:0000313" key="12">
    <source>
        <dbReference type="Proteomes" id="UP001381693"/>
    </source>
</evidence>
<dbReference type="InterPro" id="IPR018378">
    <property type="entry name" value="C-type_lectin_CS"/>
</dbReference>
<comment type="caution">
    <text evidence="8">Lacks conserved residue(s) required for the propagation of feature annotation.</text>
</comment>
<evidence type="ECO:0000256" key="7">
    <source>
        <dbReference type="PROSITE-ProRule" id="PRU00124"/>
    </source>
</evidence>
<feature type="domain" description="C-type lectin" evidence="10">
    <location>
        <begin position="92"/>
        <end position="185"/>
    </location>
</feature>
<evidence type="ECO:0000256" key="4">
    <source>
        <dbReference type="ARBA" id="ARBA00023136"/>
    </source>
</evidence>
<dbReference type="PROSITE" id="PS00236">
    <property type="entry name" value="NEUROTR_ION_CHANNEL"/>
    <property type="match status" value="1"/>
</dbReference>
<evidence type="ECO:0000313" key="11">
    <source>
        <dbReference type="EMBL" id="KAK7077204.1"/>
    </source>
</evidence>
<evidence type="ECO:0000256" key="6">
    <source>
        <dbReference type="ARBA" id="ARBA00023180"/>
    </source>
</evidence>
<dbReference type="InterPro" id="IPR036734">
    <property type="entry name" value="Neur_chan_lig-bd_sf"/>
</dbReference>
<comment type="caution">
    <text evidence="11">The sequence shown here is derived from an EMBL/GenBank/DDBJ whole genome shotgun (WGS) entry which is preliminary data.</text>
</comment>
<protein>
    <recommendedName>
        <fullName evidence="10">C-type lectin domain-containing protein</fullName>
    </recommendedName>
</protein>
<dbReference type="PROSITE" id="PS00615">
    <property type="entry name" value="C_TYPE_LECTIN_1"/>
    <property type="match status" value="1"/>
</dbReference>
<dbReference type="InterPro" id="IPR001304">
    <property type="entry name" value="C-type_lectin-like"/>
</dbReference>
<dbReference type="Gene3D" id="1.20.58.390">
    <property type="entry name" value="Neurotransmitter-gated ion-channel transmembrane domain"/>
    <property type="match status" value="1"/>
</dbReference>
<sequence length="690" mass="78048">MNIVRKFESRVIVNFKFRHQVAQFYDTSIIWVWCHSLTSCQGNILLWPEEWQAEGNGTWKTLSPFGTLMGADQDFLQFIGISHPLEEHAEKCSILQGELGYPLSSRETEQLMAESTPWASQCSDGANVIFMWLGISDKNHEGNWMSPKGKNVNYTNWFGIEPNGGINENCAGVLGTGKWYDIMCDGTPLCAACRLYTRPRLRLRGICLNNEYVDHSYVLHPDSHDGLHFTGFTDADVRRLDGQYYALISGGKEVPIAILSDVNGSAFPIGRNLWDVKLEKACPGAKTNSSVVLVLSLCSDEEFTCDSGLCVPLSSRCDRLDDCSDASDEYNCSVVVLPPYYRHELPPPSISLSPIEREYMKTIFASSSHDKLQEETEPLLVYLHLDITAVTSLNVLNMEFTVEFLVRLSWRDSRLTFINLADDPNLNQVPLDLASTLWTPEVTFYNAQGNSHTLVDDETRVVVDRKGLPTISPHTNPFEDLEYSGVENPLHMLRKYNVTFNCALDLLMYPFDKQTCQISLEMRSGTREYIVLQSDGEGVVYSGGQLLVEYEVTGVKMIVPTASEDKSHSKKSLHMLESSASLLENLNQPEKSSEPTSFSNNHIKDSTKSSRSHPLQRNISEKLLLERHYLEASTDSRYSKLDVSIHFRRRYGFYLINTFLPTSLMIVIAYLTFYFKVEDFNVSKISFLLA</sequence>
<dbReference type="SUPFAM" id="SSF63712">
    <property type="entry name" value="Nicotinic receptor ligand binding domain-like"/>
    <property type="match status" value="1"/>
</dbReference>
<dbReference type="InterPro" id="IPR016187">
    <property type="entry name" value="CTDL_fold"/>
</dbReference>
<dbReference type="InterPro" id="IPR018000">
    <property type="entry name" value="Neurotransmitter_ion_chnl_CS"/>
</dbReference>
<keyword evidence="5 7" id="KW-1015">Disulfide bond</keyword>
<dbReference type="GO" id="GO:0004888">
    <property type="term" value="F:transmembrane signaling receptor activity"/>
    <property type="evidence" value="ECO:0007669"/>
    <property type="project" value="InterPro"/>
</dbReference>
<dbReference type="PRINTS" id="PR00252">
    <property type="entry name" value="NRIONCHANNEL"/>
</dbReference>
<dbReference type="GO" id="GO:0005230">
    <property type="term" value="F:extracellular ligand-gated monoatomic ion channel activity"/>
    <property type="evidence" value="ECO:0007669"/>
    <property type="project" value="InterPro"/>
</dbReference>
<feature type="transmembrane region" description="Helical" evidence="8">
    <location>
        <begin position="651"/>
        <end position="675"/>
    </location>
</feature>
<evidence type="ECO:0000259" key="10">
    <source>
        <dbReference type="PROSITE" id="PS50041"/>
    </source>
</evidence>
<keyword evidence="12" id="KW-1185">Reference proteome</keyword>
<dbReference type="SUPFAM" id="SSF57424">
    <property type="entry name" value="LDL receptor-like module"/>
    <property type="match status" value="1"/>
</dbReference>
<keyword evidence="6" id="KW-0325">Glycoprotein</keyword>
<evidence type="ECO:0000256" key="2">
    <source>
        <dbReference type="ARBA" id="ARBA00022729"/>
    </source>
</evidence>
<dbReference type="InterPro" id="IPR023415">
    <property type="entry name" value="LDLR_class-A_CS"/>
</dbReference>
<evidence type="ECO:0000256" key="8">
    <source>
        <dbReference type="RuleBase" id="RU000687"/>
    </source>
</evidence>
<dbReference type="PROSITE" id="PS01209">
    <property type="entry name" value="LDLRA_1"/>
    <property type="match status" value="1"/>
</dbReference>
<keyword evidence="8" id="KW-0812">Transmembrane</keyword>
<evidence type="ECO:0000256" key="9">
    <source>
        <dbReference type="SAM" id="MobiDB-lite"/>
    </source>
</evidence>
<dbReference type="InterPro" id="IPR002172">
    <property type="entry name" value="LDrepeatLR_classA_rpt"/>
</dbReference>
<keyword evidence="3" id="KW-0677">Repeat</keyword>
<dbReference type="Pfam" id="PF02931">
    <property type="entry name" value="Neur_chan_LBD"/>
    <property type="match status" value="1"/>
</dbReference>
<dbReference type="SUPFAM" id="SSF56436">
    <property type="entry name" value="C-type lectin-like"/>
    <property type="match status" value="1"/>
</dbReference>
<dbReference type="Proteomes" id="UP001381693">
    <property type="component" value="Unassembled WGS sequence"/>
</dbReference>
<accession>A0AAN8XDB1</accession>
<evidence type="ECO:0000256" key="1">
    <source>
        <dbReference type="ARBA" id="ARBA00004141"/>
    </source>
</evidence>
<dbReference type="InterPro" id="IPR036055">
    <property type="entry name" value="LDL_receptor-like_sf"/>
</dbReference>
<name>A0AAN8XDB1_HALRR</name>
<keyword evidence="8" id="KW-0407">Ion channel</keyword>